<comment type="caution">
    <text evidence="14">The sequence shown here is derived from an EMBL/GenBank/DDBJ whole genome shotgun (WGS) entry which is preliminary data.</text>
</comment>
<proteinExistence type="inferred from homology"/>
<dbReference type="Pfam" id="PF01699">
    <property type="entry name" value="Na_Ca_ex"/>
    <property type="match status" value="2"/>
</dbReference>
<feature type="transmembrane region" description="Helical" evidence="12">
    <location>
        <begin position="543"/>
        <end position="561"/>
    </location>
</feature>
<evidence type="ECO:0000256" key="5">
    <source>
        <dbReference type="ARBA" id="ARBA00022692"/>
    </source>
</evidence>
<dbReference type="GO" id="GO:0006813">
    <property type="term" value="P:potassium ion transport"/>
    <property type="evidence" value="ECO:0007669"/>
    <property type="project" value="UniProtKB-KW"/>
</dbReference>
<dbReference type="InterPro" id="IPR044880">
    <property type="entry name" value="NCX_ion-bd_dom_sf"/>
</dbReference>
<protein>
    <recommendedName>
        <fullName evidence="13">Sodium/calcium exchanger membrane region domain-containing protein</fullName>
    </recommendedName>
</protein>
<feature type="transmembrane region" description="Helical" evidence="12">
    <location>
        <begin position="363"/>
        <end position="380"/>
    </location>
</feature>
<organism evidence="14 15">
    <name type="scientific">Dipteronia sinensis</name>
    <dbReference type="NCBI Taxonomy" id="43782"/>
    <lineage>
        <taxon>Eukaryota</taxon>
        <taxon>Viridiplantae</taxon>
        <taxon>Streptophyta</taxon>
        <taxon>Embryophyta</taxon>
        <taxon>Tracheophyta</taxon>
        <taxon>Spermatophyta</taxon>
        <taxon>Magnoliopsida</taxon>
        <taxon>eudicotyledons</taxon>
        <taxon>Gunneridae</taxon>
        <taxon>Pentapetalae</taxon>
        <taxon>rosids</taxon>
        <taxon>malvids</taxon>
        <taxon>Sapindales</taxon>
        <taxon>Sapindaceae</taxon>
        <taxon>Hippocastanoideae</taxon>
        <taxon>Acereae</taxon>
        <taxon>Dipteronia</taxon>
    </lineage>
</organism>
<dbReference type="AlphaFoldDB" id="A0AAE0DZ62"/>
<feature type="transmembrane region" description="Helical" evidence="12">
    <location>
        <begin position="238"/>
        <end position="261"/>
    </location>
</feature>
<feature type="transmembrane region" description="Helical" evidence="12">
    <location>
        <begin position="568"/>
        <end position="589"/>
    </location>
</feature>
<dbReference type="PANTHER" id="PTHR12266">
    <property type="entry name" value="NA+/CA2+ K+ INDEPENDENT EXCHANGER"/>
    <property type="match status" value="1"/>
</dbReference>
<evidence type="ECO:0000256" key="9">
    <source>
        <dbReference type="ARBA" id="ARBA00023136"/>
    </source>
</evidence>
<feature type="transmembrane region" description="Helical" evidence="12">
    <location>
        <begin position="431"/>
        <end position="448"/>
    </location>
</feature>
<keyword evidence="8" id="KW-0915">Sodium</keyword>
<feature type="transmembrane region" description="Helical" evidence="12">
    <location>
        <begin position="12"/>
        <end position="35"/>
    </location>
</feature>
<reference evidence="14" key="1">
    <citation type="journal article" date="2023" name="Plant J.">
        <title>Genome sequences and population genomics provide insights into the demographic history, inbreeding, and mutation load of two 'living fossil' tree species of Dipteronia.</title>
        <authorList>
            <person name="Feng Y."/>
            <person name="Comes H.P."/>
            <person name="Chen J."/>
            <person name="Zhu S."/>
            <person name="Lu R."/>
            <person name="Zhang X."/>
            <person name="Li P."/>
            <person name="Qiu J."/>
            <person name="Olsen K.M."/>
            <person name="Qiu Y."/>
        </authorList>
    </citation>
    <scope>NUCLEOTIDE SEQUENCE</scope>
    <source>
        <strain evidence="14">NBL</strain>
    </source>
</reference>
<feature type="transmembrane region" description="Helical" evidence="12">
    <location>
        <begin position="454"/>
        <end position="479"/>
    </location>
</feature>
<dbReference type="GO" id="GO:0006814">
    <property type="term" value="P:sodium ion transport"/>
    <property type="evidence" value="ECO:0007669"/>
    <property type="project" value="UniProtKB-KW"/>
</dbReference>
<keyword evidence="10" id="KW-0739">Sodium transport</keyword>
<feature type="transmembrane region" description="Helical" evidence="12">
    <location>
        <begin position="142"/>
        <end position="166"/>
    </location>
</feature>
<sequence length="598" mass="65636">MASLSSLSQSRNLSLFLNISFLFLLTSQLITTTFLDQTTVSTTTRYSVSEGINDNEDSEGCTGIHDYTDYKSQCIYVKSHSGCKQKGYINYLKIFYCTCGKFPILGYAFLLLWLVVLFYLLGNTAAKYFCSSLESLSKILKLPPTIAGITLLSLGNGASDVFSSIASFTKSGDGDVGFNSILGGAFFVSSVVVGIISIVISPNQISVDKHSFIRDLLFFVFTLCSLLLIILIGKINFWGAISFVSIYILYVSVVSASHFYYKNKDRKIDLFAIPKNAFFVNSQVDFGEIGIPLLGYVDDEKPISESKNIKIEVHDQQSSVRWFNLDSSFCYYSTKFLNVLELPLYLPRRLTIPVVSEENWSKPYAVISVTVAPLLLATLYNTQQQSEKQPHMLGLPRSSLVTYMVAGLISIFLGNLAFVTTMKTTPPSRCLLPWLAGGFLMSVTWTYITADELVSLLVSVGNILGISPSVLGLTVLAWGNSIGDLVANVAMAMNGGPDGAQIAISGCYAGPMFNTLVGLGISLVYSSSSEYPSSYVIPSDNSLYETLGFLIGGLLWALVILPRKNMKLDRFLGSGLLAIYMCFLFLRLAREIGLLKLH</sequence>
<comment type="similarity">
    <text evidence="11">Belongs to the Ca(2+):cation antiporter (CaCA) (TC 2.A.19) family. Cation/calcium exchanger (CCX) subfamily.</text>
</comment>
<feature type="transmembrane region" description="Helical" evidence="12">
    <location>
        <begin position="102"/>
        <end position="121"/>
    </location>
</feature>
<feature type="domain" description="Sodium/calcium exchanger membrane region" evidence="13">
    <location>
        <begin position="111"/>
        <end position="254"/>
    </location>
</feature>
<dbReference type="GO" id="GO:0016020">
    <property type="term" value="C:membrane"/>
    <property type="evidence" value="ECO:0007669"/>
    <property type="project" value="UniProtKB-SubCell"/>
</dbReference>
<feature type="domain" description="Sodium/calcium exchanger membrane region" evidence="13">
    <location>
        <begin position="435"/>
        <end position="588"/>
    </location>
</feature>
<evidence type="ECO:0000256" key="7">
    <source>
        <dbReference type="ARBA" id="ARBA00022989"/>
    </source>
</evidence>
<dbReference type="InterPro" id="IPR051359">
    <property type="entry name" value="CaCA_antiporter"/>
</dbReference>
<comment type="subcellular location">
    <subcellularLocation>
        <location evidence="1">Membrane</location>
        <topology evidence="1">Multi-pass membrane protein</topology>
    </subcellularLocation>
</comment>
<keyword evidence="15" id="KW-1185">Reference proteome</keyword>
<feature type="transmembrane region" description="Helical" evidence="12">
    <location>
        <begin position="400"/>
        <end position="419"/>
    </location>
</feature>
<evidence type="ECO:0000256" key="4">
    <source>
        <dbReference type="ARBA" id="ARBA00022538"/>
    </source>
</evidence>
<evidence type="ECO:0000259" key="13">
    <source>
        <dbReference type="Pfam" id="PF01699"/>
    </source>
</evidence>
<feature type="transmembrane region" description="Helical" evidence="12">
    <location>
        <begin position="178"/>
        <end position="200"/>
    </location>
</feature>
<name>A0AAE0DZ62_9ROSI</name>
<dbReference type="Gene3D" id="1.20.1420.30">
    <property type="entry name" value="NCX, central ion-binding region"/>
    <property type="match status" value="2"/>
</dbReference>
<dbReference type="EMBL" id="JANJYJ010000007">
    <property type="protein sequence ID" value="KAK3198191.1"/>
    <property type="molecule type" value="Genomic_DNA"/>
</dbReference>
<keyword evidence="5 12" id="KW-0812">Transmembrane</keyword>
<gene>
    <name evidence="14" type="ORF">Dsin_021606</name>
</gene>
<dbReference type="Proteomes" id="UP001281410">
    <property type="component" value="Unassembled WGS sequence"/>
</dbReference>
<evidence type="ECO:0000256" key="11">
    <source>
        <dbReference type="ARBA" id="ARBA00038187"/>
    </source>
</evidence>
<dbReference type="PANTHER" id="PTHR12266:SF24">
    <property type="entry name" value="CATION_CALCIUM EXCHANGER 1"/>
    <property type="match status" value="1"/>
</dbReference>
<feature type="transmembrane region" description="Helical" evidence="12">
    <location>
        <begin position="500"/>
        <end position="523"/>
    </location>
</feature>
<keyword evidence="9 12" id="KW-0472">Membrane</keyword>
<evidence type="ECO:0000256" key="8">
    <source>
        <dbReference type="ARBA" id="ARBA00023053"/>
    </source>
</evidence>
<feature type="transmembrane region" description="Helical" evidence="12">
    <location>
        <begin position="212"/>
        <end position="232"/>
    </location>
</feature>
<evidence type="ECO:0000256" key="12">
    <source>
        <dbReference type="SAM" id="Phobius"/>
    </source>
</evidence>
<keyword evidence="3" id="KW-0050">Antiport</keyword>
<evidence type="ECO:0000313" key="15">
    <source>
        <dbReference type="Proteomes" id="UP001281410"/>
    </source>
</evidence>
<accession>A0AAE0DZ62</accession>
<evidence type="ECO:0000313" key="14">
    <source>
        <dbReference type="EMBL" id="KAK3198191.1"/>
    </source>
</evidence>
<dbReference type="GO" id="GO:0008324">
    <property type="term" value="F:monoatomic cation transmembrane transporter activity"/>
    <property type="evidence" value="ECO:0007669"/>
    <property type="project" value="TreeGrafter"/>
</dbReference>
<keyword evidence="4" id="KW-0633">Potassium transport</keyword>
<dbReference type="InterPro" id="IPR004837">
    <property type="entry name" value="NaCa_Exmemb"/>
</dbReference>
<keyword evidence="7 12" id="KW-1133">Transmembrane helix</keyword>
<keyword evidence="2" id="KW-0813">Transport</keyword>
<evidence type="ECO:0000256" key="2">
    <source>
        <dbReference type="ARBA" id="ARBA00022448"/>
    </source>
</evidence>
<keyword evidence="6" id="KW-0630">Potassium</keyword>
<dbReference type="GO" id="GO:0015297">
    <property type="term" value="F:antiporter activity"/>
    <property type="evidence" value="ECO:0007669"/>
    <property type="project" value="UniProtKB-KW"/>
</dbReference>
<evidence type="ECO:0000256" key="6">
    <source>
        <dbReference type="ARBA" id="ARBA00022958"/>
    </source>
</evidence>
<evidence type="ECO:0000256" key="1">
    <source>
        <dbReference type="ARBA" id="ARBA00004141"/>
    </source>
</evidence>
<evidence type="ECO:0000256" key="10">
    <source>
        <dbReference type="ARBA" id="ARBA00023201"/>
    </source>
</evidence>
<keyword evidence="10" id="KW-0406">Ion transport</keyword>
<evidence type="ECO:0000256" key="3">
    <source>
        <dbReference type="ARBA" id="ARBA00022449"/>
    </source>
</evidence>